<keyword evidence="1" id="KW-0812">Transmembrane</keyword>
<dbReference type="Proteomes" id="UP000163220">
    <property type="component" value="Segment"/>
</dbReference>
<accession>Q9JF70</accession>
<keyword evidence="1" id="KW-0472">Membrane</keyword>
<organismHost>
    <name type="scientific">Homo sapiens</name>
    <name type="common">Human</name>
    <dbReference type="NCBI Taxonomy" id="9606"/>
</organismHost>
<name>Q9JF70_VACCT</name>
<dbReference type="EMBL" id="AF095689">
    <property type="protein sequence ID" value="AAF34030.1"/>
    <property type="molecule type" value="Genomic_DNA"/>
</dbReference>
<evidence type="ECO:0000313" key="3">
    <source>
        <dbReference type="Proteomes" id="UP000163220"/>
    </source>
</evidence>
<protein>
    <submittedName>
        <fullName evidence="2">TA34L</fullName>
    </submittedName>
</protein>
<evidence type="ECO:0000256" key="1">
    <source>
        <dbReference type="SAM" id="Phobius"/>
    </source>
</evidence>
<organism evidence="2 3">
    <name type="scientific">Vaccinia virus (strain Tian Tan)</name>
    <name type="common">VACV</name>
    <dbReference type="NCBI Taxonomy" id="10253"/>
    <lineage>
        <taxon>Viruses</taxon>
        <taxon>Varidnaviria</taxon>
        <taxon>Bamfordvirae</taxon>
        <taxon>Nucleocytoviricota</taxon>
        <taxon>Pokkesviricetes</taxon>
        <taxon>Chitovirales</taxon>
        <taxon>Poxviridae</taxon>
        <taxon>Chordopoxvirinae</taxon>
        <taxon>Orthopoxvirus</taxon>
        <taxon>Vaccinia virus</taxon>
    </lineage>
</organism>
<feature type="transmembrane region" description="Helical" evidence="1">
    <location>
        <begin position="35"/>
        <end position="61"/>
    </location>
</feature>
<evidence type="ECO:0000313" key="2">
    <source>
        <dbReference type="EMBL" id="AAF34030.1"/>
    </source>
</evidence>
<proteinExistence type="predicted"/>
<reference evidence="2 3" key="1">
    <citation type="submission" date="1998-09" db="EMBL/GenBank/DDBJ databases">
        <title>Complete genomic sequence of vaccinia virus (Tian Tan strain).</title>
        <authorList>
            <person name="Jin Q."/>
            <person name="Hou Y.D."/>
            <person name="Cheng N.H."/>
            <person name="Yao E.M."/>
            <person name="Cheng S.X."/>
            <person name="Yang X.K."/>
            <person name="Jing D.Y."/>
            <person name="Yu W.H."/>
            <person name="Yuan J.S."/>
            <person name="Ma X.J."/>
        </authorList>
    </citation>
    <scope>NUCLEOTIDE SEQUENCE [LARGE SCALE GENOMIC DNA]</scope>
    <source>
        <strain evidence="2">Tian Tan</strain>
    </source>
</reference>
<sequence length="71" mass="8431">MYYLSISGRFLNDFALLKFTYLGESWTFSLSVPEYILYGLGIFCFRILLKNLAMMLYSFILEQTIEMDMIM</sequence>
<keyword evidence="1" id="KW-1133">Transmembrane helix</keyword>